<evidence type="ECO:0000313" key="2">
    <source>
        <dbReference type="Proteomes" id="UP000076532"/>
    </source>
</evidence>
<keyword evidence="2" id="KW-1185">Reference proteome</keyword>
<evidence type="ECO:0000313" key="1">
    <source>
        <dbReference type="EMBL" id="KZP21414.1"/>
    </source>
</evidence>
<organism evidence="1 2">
    <name type="scientific">Athelia psychrophila</name>
    <dbReference type="NCBI Taxonomy" id="1759441"/>
    <lineage>
        <taxon>Eukaryota</taxon>
        <taxon>Fungi</taxon>
        <taxon>Dikarya</taxon>
        <taxon>Basidiomycota</taxon>
        <taxon>Agaricomycotina</taxon>
        <taxon>Agaricomycetes</taxon>
        <taxon>Agaricomycetidae</taxon>
        <taxon>Atheliales</taxon>
        <taxon>Atheliaceae</taxon>
        <taxon>Athelia</taxon>
    </lineage>
</organism>
<dbReference type="Proteomes" id="UP000076532">
    <property type="component" value="Unassembled WGS sequence"/>
</dbReference>
<dbReference type="EMBL" id="KV417547">
    <property type="protein sequence ID" value="KZP21414.1"/>
    <property type="molecule type" value="Genomic_DNA"/>
</dbReference>
<reference evidence="1 2" key="1">
    <citation type="journal article" date="2016" name="Mol. Biol. Evol.">
        <title>Comparative Genomics of Early-Diverging Mushroom-Forming Fungi Provides Insights into the Origins of Lignocellulose Decay Capabilities.</title>
        <authorList>
            <person name="Nagy L.G."/>
            <person name="Riley R."/>
            <person name="Tritt A."/>
            <person name="Adam C."/>
            <person name="Daum C."/>
            <person name="Floudas D."/>
            <person name="Sun H."/>
            <person name="Yadav J.S."/>
            <person name="Pangilinan J."/>
            <person name="Larsson K.H."/>
            <person name="Matsuura K."/>
            <person name="Barry K."/>
            <person name="Labutti K."/>
            <person name="Kuo R."/>
            <person name="Ohm R.A."/>
            <person name="Bhattacharya S.S."/>
            <person name="Shirouzu T."/>
            <person name="Yoshinaga Y."/>
            <person name="Martin F.M."/>
            <person name="Grigoriev I.V."/>
            <person name="Hibbett D.S."/>
        </authorList>
    </citation>
    <scope>NUCLEOTIDE SEQUENCE [LARGE SCALE GENOMIC DNA]</scope>
    <source>
        <strain evidence="1 2">CBS 109695</strain>
    </source>
</reference>
<proteinExistence type="predicted"/>
<gene>
    <name evidence="1" type="ORF">FIBSPDRAFT_506862</name>
</gene>
<protein>
    <submittedName>
        <fullName evidence="1">Uncharacterized protein</fullName>
    </submittedName>
</protein>
<sequence>MADAVWCQTRLGRLLRALGTILEELSIQRSPGFPSAPVISYEHLDLRHNNWLEVLSFWGCSLSVIQSQFLTLAYQVASSHLRELHF</sequence>
<dbReference type="AlphaFoldDB" id="A0A166K136"/>
<name>A0A166K136_9AGAM</name>
<accession>A0A166K136</accession>